<dbReference type="RefSeq" id="WP_107196278.1">
    <property type="nucleotide sequence ID" value="NZ_CP029462.1"/>
</dbReference>
<dbReference type="KEGG" id="meg:DKB62_06635"/>
<accession>A0A346AZG6</accession>
<dbReference type="CDD" id="cd00610">
    <property type="entry name" value="OAT_like"/>
    <property type="match status" value="1"/>
</dbReference>
<evidence type="ECO:0000256" key="1">
    <source>
        <dbReference type="ARBA" id="ARBA00001933"/>
    </source>
</evidence>
<keyword evidence="6" id="KW-1185">Reference proteome</keyword>
<comment type="similarity">
    <text evidence="2 4">Belongs to the class-III pyridoxal-phosphate-dependent aminotransferase family.</text>
</comment>
<keyword evidence="3 4" id="KW-0663">Pyridoxal phosphate</keyword>
<dbReference type="Gene3D" id="3.40.640.10">
    <property type="entry name" value="Type I PLP-dependent aspartate aminotransferase-like (Major domain)"/>
    <property type="match status" value="1"/>
</dbReference>
<protein>
    <submittedName>
        <fullName evidence="5">Aspartate aminotransferase family protein</fullName>
    </submittedName>
</protein>
<dbReference type="FunFam" id="3.40.640.10:FF:000004">
    <property type="entry name" value="Acetylornithine aminotransferase"/>
    <property type="match status" value="1"/>
</dbReference>
<reference evidence="5 6" key="1">
    <citation type="submission" date="2018-05" db="EMBL/GenBank/DDBJ databases">
        <title>Complete genome sequence of Megasphaera sp. AJH120T, isolated from the ceca of a chicken.</title>
        <authorList>
            <person name="Maki J."/>
            <person name="Looft T."/>
        </authorList>
    </citation>
    <scope>NUCLEOTIDE SEQUENCE [LARGE SCALE GENOMIC DNA]</scope>
    <source>
        <strain evidence="5 6">AJH120</strain>
    </source>
</reference>
<dbReference type="InterPro" id="IPR005814">
    <property type="entry name" value="Aminotrans_3"/>
</dbReference>
<keyword evidence="5" id="KW-0808">Transferase</keyword>
<dbReference type="OrthoDB" id="3034088at2"/>
<evidence type="ECO:0000256" key="4">
    <source>
        <dbReference type="RuleBase" id="RU003560"/>
    </source>
</evidence>
<dbReference type="InterPro" id="IPR015422">
    <property type="entry name" value="PyrdxlP-dep_Trfase_small"/>
</dbReference>
<dbReference type="AlphaFoldDB" id="A0A346AZG6"/>
<evidence type="ECO:0000256" key="2">
    <source>
        <dbReference type="ARBA" id="ARBA00008954"/>
    </source>
</evidence>
<dbReference type="GO" id="GO:0005829">
    <property type="term" value="C:cytosol"/>
    <property type="evidence" value="ECO:0007669"/>
    <property type="project" value="TreeGrafter"/>
</dbReference>
<dbReference type="PANTHER" id="PTHR43094:SF1">
    <property type="entry name" value="AMINOTRANSFERASE CLASS-III"/>
    <property type="match status" value="1"/>
</dbReference>
<dbReference type="NCBIfam" id="NF004718">
    <property type="entry name" value="PRK06062.1"/>
    <property type="match status" value="1"/>
</dbReference>
<dbReference type="Gene3D" id="3.90.1150.10">
    <property type="entry name" value="Aspartate Aminotransferase, domain 1"/>
    <property type="match status" value="1"/>
</dbReference>
<name>A0A346AZG6_9FIRM</name>
<dbReference type="EMBL" id="CP029462">
    <property type="protein sequence ID" value="AXL21259.1"/>
    <property type="molecule type" value="Genomic_DNA"/>
</dbReference>
<dbReference type="Proteomes" id="UP000254337">
    <property type="component" value="Chromosome"/>
</dbReference>
<dbReference type="GO" id="GO:0008483">
    <property type="term" value="F:transaminase activity"/>
    <property type="evidence" value="ECO:0007669"/>
    <property type="project" value="UniProtKB-KW"/>
</dbReference>
<dbReference type="PANTHER" id="PTHR43094">
    <property type="entry name" value="AMINOTRANSFERASE"/>
    <property type="match status" value="1"/>
</dbReference>
<gene>
    <name evidence="5" type="ORF">DKB62_06635</name>
</gene>
<evidence type="ECO:0000256" key="3">
    <source>
        <dbReference type="ARBA" id="ARBA00022898"/>
    </source>
</evidence>
<dbReference type="GO" id="GO:0030170">
    <property type="term" value="F:pyridoxal phosphate binding"/>
    <property type="evidence" value="ECO:0007669"/>
    <property type="project" value="InterPro"/>
</dbReference>
<keyword evidence="5" id="KW-0032">Aminotransferase</keyword>
<dbReference type="Pfam" id="PF00202">
    <property type="entry name" value="Aminotran_3"/>
    <property type="match status" value="1"/>
</dbReference>
<evidence type="ECO:0000313" key="6">
    <source>
        <dbReference type="Proteomes" id="UP000254337"/>
    </source>
</evidence>
<evidence type="ECO:0000313" key="5">
    <source>
        <dbReference type="EMBL" id="AXL21259.1"/>
    </source>
</evidence>
<comment type="cofactor">
    <cofactor evidence="1">
        <name>pyridoxal 5'-phosphate</name>
        <dbReference type="ChEBI" id="CHEBI:597326"/>
    </cofactor>
</comment>
<proteinExistence type="inferred from homology"/>
<dbReference type="InterPro" id="IPR015424">
    <property type="entry name" value="PyrdxlP-dep_Trfase"/>
</dbReference>
<sequence>MTGQEIRDMDLTYNLHSWSKQKGLNPVVITKAEGIYLWDSDGKRYMDMSSGQVNSNVGHGNKDIIEAIKEQADKYCFISPSLAVEPRAKLAKMVIDRMPDNMGKVFFTNGGADANENAIKMARMYTGRYKVMSRYRSYHGSTFGAGNLTGEPRRYPLEPGIPGFIKFFDPYVYREAISFASEEDATKFYIAKLREQIIYENPSTIAAIVMETITGSNGVIIPPKGYLEGVRKLCDEFGIMMICDEVMAGWCRTGKMFAFEHFNVKPDIVTFAKGITCGYIQLGGVAVSKKIAAYFDDHLLSCGLTYSGHPLACAAGVACLNYYDKARILDNVNAVGKVLGEEEEKLKAKHACVGDVRYIGLWSAIELVKDKNTKEPLVPYGKDEGGTMPGIVKSLMKKGFCTYSHENMLLVAPPLIITKEQLLEAMQILDDVLSEVDAAIGG</sequence>
<dbReference type="SUPFAM" id="SSF53383">
    <property type="entry name" value="PLP-dependent transferases"/>
    <property type="match status" value="1"/>
</dbReference>
<organism evidence="5 6">
    <name type="scientific">Megasphaera stantonii</name>
    <dbReference type="NCBI Taxonomy" id="2144175"/>
    <lineage>
        <taxon>Bacteria</taxon>
        <taxon>Bacillati</taxon>
        <taxon>Bacillota</taxon>
        <taxon>Negativicutes</taxon>
        <taxon>Veillonellales</taxon>
        <taxon>Veillonellaceae</taxon>
        <taxon>Megasphaera</taxon>
    </lineage>
</organism>
<dbReference type="InterPro" id="IPR015421">
    <property type="entry name" value="PyrdxlP-dep_Trfase_major"/>
</dbReference>